<dbReference type="PROSITE" id="PS50092">
    <property type="entry name" value="TSP1"/>
    <property type="match status" value="2"/>
</dbReference>
<dbReference type="InterPro" id="IPR036383">
    <property type="entry name" value="TSP1_rpt_sf"/>
</dbReference>
<keyword evidence="1 6" id="KW-0732">Signal</keyword>
<dbReference type="EMBL" id="CALNXI010001551">
    <property type="protein sequence ID" value="CAH3171919.1"/>
    <property type="molecule type" value="Genomic_DNA"/>
</dbReference>
<dbReference type="SUPFAM" id="SSF57196">
    <property type="entry name" value="EGF/Laminin"/>
    <property type="match status" value="1"/>
</dbReference>
<feature type="disulfide bond" evidence="4">
    <location>
        <begin position="534"/>
        <end position="543"/>
    </location>
</feature>
<dbReference type="SMART" id="SM00181">
    <property type="entry name" value="EGF"/>
    <property type="match status" value="6"/>
</dbReference>
<dbReference type="InterPro" id="IPR000742">
    <property type="entry name" value="EGF"/>
</dbReference>
<dbReference type="Pfam" id="PF25024">
    <property type="entry name" value="EGF_TEN"/>
    <property type="match status" value="1"/>
</dbReference>
<evidence type="ECO:0000313" key="10">
    <source>
        <dbReference type="Proteomes" id="UP001159427"/>
    </source>
</evidence>
<keyword evidence="3 4" id="KW-1015">Disulfide bond</keyword>
<dbReference type="PROSITE" id="PS00022">
    <property type="entry name" value="EGF_1"/>
    <property type="match status" value="2"/>
</dbReference>
<dbReference type="PROSITE" id="PS50026">
    <property type="entry name" value="EGF_3"/>
    <property type="match status" value="3"/>
</dbReference>
<dbReference type="InterPro" id="IPR048287">
    <property type="entry name" value="TSPN-like_N"/>
</dbReference>
<dbReference type="Gene3D" id="2.10.25.10">
    <property type="entry name" value="Laminin"/>
    <property type="match status" value="5"/>
</dbReference>
<dbReference type="Gene3D" id="2.60.120.200">
    <property type="match status" value="1"/>
</dbReference>
<reference evidence="9 10" key="1">
    <citation type="submission" date="2022-05" db="EMBL/GenBank/DDBJ databases">
        <authorList>
            <consortium name="Genoscope - CEA"/>
            <person name="William W."/>
        </authorList>
    </citation>
    <scope>NUCLEOTIDE SEQUENCE [LARGE SCALE GENOMIC DNA]</scope>
</reference>
<feature type="chain" id="PRO_5046687833" evidence="6">
    <location>
        <begin position="24"/>
        <end position="678"/>
    </location>
</feature>
<evidence type="ECO:0000256" key="1">
    <source>
        <dbReference type="ARBA" id="ARBA00022729"/>
    </source>
</evidence>
<proteinExistence type="predicted"/>
<evidence type="ECO:0000259" key="8">
    <source>
        <dbReference type="PROSITE" id="PS51121"/>
    </source>
</evidence>
<dbReference type="Gene3D" id="2.40.50.120">
    <property type="match status" value="1"/>
</dbReference>
<feature type="region of interest" description="Disordered" evidence="5">
    <location>
        <begin position="397"/>
        <end position="416"/>
    </location>
</feature>
<accession>A0ABN8R387</accession>
<evidence type="ECO:0000256" key="2">
    <source>
        <dbReference type="ARBA" id="ARBA00022737"/>
    </source>
</evidence>
<dbReference type="InterPro" id="IPR004850">
    <property type="entry name" value="NtA_dom"/>
</dbReference>
<dbReference type="InterPro" id="IPR000884">
    <property type="entry name" value="TSP1_rpt"/>
</dbReference>
<feature type="domain" description="EGF-like" evidence="7">
    <location>
        <begin position="576"/>
        <end position="607"/>
    </location>
</feature>
<dbReference type="InterPro" id="IPR013320">
    <property type="entry name" value="ConA-like_dom_sf"/>
</dbReference>
<dbReference type="Pfam" id="PF00090">
    <property type="entry name" value="TSP_1"/>
    <property type="match status" value="1"/>
</dbReference>
<feature type="domain" description="EGF-like" evidence="7">
    <location>
        <begin position="639"/>
        <end position="671"/>
    </location>
</feature>
<feature type="signal peptide" evidence="6">
    <location>
        <begin position="1"/>
        <end position="23"/>
    </location>
</feature>
<evidence type="ECO:0000256" key="5">
    <source>
        <dbReference type="SAM" id="MobiDB-lite"/>
    </source>
</evidence>
<feature type="domain" description="NtA" evidence="8">
    <location>
        <begin position="30"/>
        <end position="161"/>
    </location>
</feature>
<dbReference type="Pfam" id="PF03146">
    <property type="entry name" value="NtA"/>
    <property type="match status" value="1"/>
</dbReference>
<feature type="disulfide bond" evidence="4">
    <location>
        <begin position="516"/>
        <end position="526"/>
    </location>
</feature>
<protein>
    <submittedName>
        <fullName evidence="9">Uncharacterized protein</fullName>
    </submittedName>
</protein>
<evidence type="ECO:0000259" key="7">
    <source>
        <dbReference type="PROSITE" id="PS50026"/>
    </source>
</evidence>
<feature type="disulfide bond" evidence="4">
    <location>
        <begin position="579"/>
        <end position="589"/>
    </location>
</feature>
<gene>
    <name evidence="9" type="ORF">PEVE_00008134</name>
</gene>
<keyword evidence="2" id="KW-0677">Repeat</keyword>
<keyword evidence="10" id="KW-1185">Reference proteome</keyword>
<dbReference type="PROSITE" id="PS51121">
    <property type="entry name" value="NTA"/>
    <property type="match status" value="1"/>
</dbReference>
<evidence type="ECO:0000256" key="6">
    <source>
        <dbReference type="SAM" id="SignalP"/>
    </source>
</evidence>
<comment type="caution">
    <text evidence="4">Lacks conserved residue(s) required for the propagation of feature annotation.</text>
</comment>
<dbReference type="InterPro" id="IPR050969">
    <property type="entry name" value="Dev_Signal_Modulators"/>
</dbReference>
<dbReference type="SUPFAM" id="SSF49899">
    <property type="entry name" value="Concanavalin A-like lectins/glucanases"/>
    <property type="match status" value="1"/>
</dbReference>
<dbReference type="InterPro" id="IPR008993">
    <property type="entry name" value="TIMP-like_OB-fold"/>
</dbReference>
<dbReference type="SUPFAM" id="SSF50242">
    <property type="entry name" value="TIMP-like"/>
    <property type="match status" value="1"/>
</dbReference>
<dbReference type="CDD" id="cd00054">
    <property type="entry name" value="EGF_CA"/>
    <property type="match status" value="1"/>
</dbReference>
<dbReference type="SMART" id="SM00209">
    <property type="entry name" value="TSP1"/>
    <property type="match status" value="2"/>
</dbReference>
<feature type="disulfide bond" evidence="4">
    <location>
        <begin position="643"/>
        <end position="653"/>
    </location>
</feature>
<dbReference type="PANTHER" id="PTHR14949">
    <property type="entry name" value="EGF-LIKE-DOMAIN, MULTIPLE 7, 8"/>
    <property type="match status" value="1"/>
</dbReference>
<dbReference type="PANTHER" id="PTHR14949:SF54">
    <property type="entry name" value="VWFD DOMAIN-CONTAINING PROTEIN"/>
    <property type="match status" value="1"/>
</dbReference>
<name>A0ABN8R387_9CNID</name>
<comment type="caution">
    <text evidence="9">The sequence shown here is derived from an EMBL/GenBank/DDBJ whole genome shotgun (WGS) entry which is preliminary data.</text>
</comment>
<dbReference type="SUPFAM" id="SSF82895">
    <property type="entry name" value="TSP-1 type 1 repeat"/>
    <property type="match status" value="2"/>
</dbReference>
<feature type="disulfide bond" evidence="4">
    <location>
        <begin position="597"/>
        <end position="606"/>
    </location>
</feature>
<evidence type="ECO:0000256" key="3">
    <source>
        <dbReference type="ARBA" id="ARBA00023157"/>
    </source>
</evidence>
<sequence>MACSWPRFNTVLLLSLLTIPKLSKPCIRILPEEGGWKQMSVGERAKLVKVVFIGKVINLYTVDKLSGTYAADFEIWRILKGRKIVDEVFEMHRSSLVKVYGFGEKRLCYSPVKPGDVHMVFMVYEPASRSLVARYDDIFGATAAPTAANENEVLQALGWKPWSSWSKCSKNCDGGKQTRTRACSVKECDGRTRQTRSCNTYECDGLKDIVRHVREEQTPPASKNENIHLKNGRMPSVDVSKVFRYYFPGEFSIIMTFRTTKITNVYLLAMYSYGKIMTLGVRLTPKMLSFERNSLVLNHRWSLDFPVETRKGQWYSLGISVQKKEVTVYWNCEKIGTRSFLERLSFIPDSLGKIYLGKPLLVSSIESYEIDVSEMYFVPDPGASKQQCDIPIFKPVSSGEDDEGSAGGGTPDIVDHPQNEVEMSWTEWSKCSRSCGKGTRKRVMMCDLESSYTDENGMPTDECLKALQNEEVKECFLTICPAQCDRPCLNGGFCASRNHCQCRSGFHGDQCEKVECKILCRNGGTCVGPYKCSCPPGYGGTQCEKALCSPPCQFGGRCVRPNVCHCSPGFLAPYCRPSCNPTCLNGGVCVGPNKCRCPKGYTGSNCLQAVCGQPCMNGGVCYKPDKCTCHYGWHGKRCEKAVCNPKCQNGGTCIRRNRCSCTRGYSGFYCQHGVVSIK</sequence>
<feature type="disulfide bond" evidence="4">
    <location>
        <begin position="661"/>
        <end position="670"/>
    </location>
</feature>
<evidence type="ECO:0000313" key="9">
    <source>
        <dbReference type="EMBL" id="CAH3171919.1"/>
    </source>
</evidence>
<dbReference type="Pfam" id="PF19030">
    <property type="entry name" value="TSP1_ADAMTS"/>
    <property type="match status" value="1"/>
</dbReference>
<dbReference type="SMART" id="SM00210">
    <property type="entry name" value="TSPN"/>
    <property type="match status" value="1"/>
</dbReference>
<dbReference type="Proteomes" id="UP001159427">
    <property type="component" value="Unassembled WGS sequence"/>
</dbReference>
<dbReference type="Gene3D" id="2.20.100.10">
    <property type="entry name" value="Thrombospondin type-1 (TSP1) repeat"/>
    <property type="match status" value="2"/>
</dbReference>
<keyword evidence="4" id="KW-0245">EGF-like domain</keyword>
<evidence type="ECO:0000256" key="4">
    <source>
        <dbReference type="PROSITE-ProRule" id="PRU00076"/>
    </source>
</evidence>
<feature type="domain" description="EGF-like" evidence="7">
    <location>
        <begin position="512"/>
        <end position="544"/>
    </location>
</feature>
<dbReference type="PROSITE" id="PS01186">
    <property type="entry name" value="EGF_2"/>
    <property type="match status" value="2"/>
</dbReference>
<organism evidence="9 10">
    <name type="scientific">Porites evermanni</name>
    <dbReference type="NCBI Taxonomy" id="104178"/>
    <lineage>
        <taxon>Eukaryota</taxon>
        <taxon>Metazoa</taxon>
        <taxon>Cnidaria</taxon>
        <taxon>Anthozoa</taxon>
        <taxon>Hexacorallia</taxon>
        <taxon>Scleractinia</taxon>
        <taxon>Fungiina</taxon>
        <taxon>Poritidae</taxon>
        <taxon>Porites</taxon>
    </lineage>
</organism>